<keyword evidence="2" id="KW-0238">DNA-binding</keyword>
<dbReference type="PANTHER" id="PTHR43537:SF5">
    <property type="entry name" value="UXU OPERON TRANSCRIPTIONAL REGULATOR"/>
    <property type="match status" value="1"/>
</dbReference>
<keyword evidence="7" id="KW-1185">Reference proteome</keyword>
<evidence type="ECO:0000259" key="5">
    <source>
        <dbReference type="PROSITE" id="PS50949"/>
    </source>
</evidence>
<evidence type="ECO:0000313" key="6">
    <source>
        <dbReference type="EMBL" id="MBB6355881.1"/>
    </source>
</evidence>
<keyword evidence="1" id="KW-0805">Transcription regulation</keyword>
<reference evidence="6 7" key="1">
    <citation type="submission" date="2020-08" db="EMBL/GenBank/DDBJ databases">
        <title>Genomic Encyclopedia of Type Strains, Phase IV (KMG-IV): sequencing the most valuable type-strain genomes for metagenomic binning, comparative biology and taxonomic classification.</title>
        <authorList>
            <person name="Goeker M."/>
        </authorList>
    </citation>
    <scope>NUCLEOTIDE SEQUENCE [LARGE SCALE GENOMIC DNA]</scope>
    <source>
        <strain evidence="6 7">DSM 7051</strain>
    </source>
</reference>
<dbReference type="SMART" id="SM00345">
    <property type="entry name" value="HTH_GNTR"/>
    <property type="match status" value="1"/>
</dbReference>
<dbReference type="SUPFAM" id="SSF46785">
    <property type="entry name" value="Winged helix' DNA-binding domain"/>
    <property type="match status" value="1"/>
</dbReference>
<evidence type="ECO:0000256" key="3">
    <source>
        <dbReference type="ARBA" id="ARBA00023163"/>
    </source>
</evidence>
<dbReference type="GO" id="GO:0003677">
    <property type="term" value="F:DNA binding"/>
    <property type="evidence" value="ECO:0007669"/>
    <property type="project" value="UniProtKB-KW"/>
</dbReference>
<organism evidence="6 7">
    <name type="scientific">Aminobacter aganoensis</name>
    <dbReference type="NCBI Taxonomy" id="83264"/>
    <lineage>
        <taxon>Bacteria</taxon>
        <taxon>Pseudomonadati</taxon>
        <taxon>Pseudomonadota</taxon>
        <taxon>Alphaproteobacteria</taxon>
        <taxon>Hyphomicrobiales</taxon>
        <taxon>Phyllobacteriaceae</taxon>
        <taxon>Aminobacter</taxon>
    </lineage>
</organism>
<keyword evidence="6" id="KW-0670">Pyruvate</keyword>
<dbReference type="InterPro" id="IPR008920">
    <property type="entry name" value="TF_FadR/GntR_C"/>
</dbReference>
<dbReference type="InterPro" id="IPR036388">
    <property type="entry name" value="WH-like_DNA-bd_sf"/>
</dbReference>
<evidence type="ECO:0000256" key="1">
    <source>
        <dbReference type="ARBA" id="ARBA00023015"/>
    </source>
</evidence>
<dbReference type="PRINTS" id="PR00035">
    <property type="entry name" value="HTHGNTR"/>
</dbReference>
<evidence type="ECO:0000313" key="7">
    <source>
        <dbReference type="Proteomes" id="UP000536262"/>
    </source>
</evidence>
<dbReference type="InterPro" id="IPR000524">
    <property type="entry name" value="Tscrpt_reg_HTH_GntR"/>
</dbReference>
<dbReference type="PROSITE" id="PS50949">
    <property type="entry name" value="HTH_GNTR"/>
    <property type="match status" value="1"/>
</dbReference>
<keyword evidence="3" id="KW-0804">Transcription</keyword>
<dbReference type="SUPFAM" id="SSF48008">
    <property type="entry name" value="GntR ligand-binding domain-like"/>
    <property type="match status" value="1"/>
</dbReference>
<dbReference type="Proteomes" id="UP000536262">
    <property type="component" value="Unassembled WGS sequence"/>
</dbReference>
<dbReference type="GO" id="GO:0003700">
    <property type="term" value="F:DNA-binding transcription factor activity"/>
    <property type="evidence" value="ECO:0007669"/>
    <property type="project" value="InterPro"/>
</dbReference>
<name>A0A7X0FA10_9HYPH</name>
<dbReference type="Pfam" id="PF00392">
    <property type="entry name" value="GntR"/>
    <property type="match status" value="1"/>
</dbReference>
<dbReference type="PANTHER" id="PTHR43537">
    <property type="entry name" value="TRANSCRIPTIONAL REGULATOR, GNTR FAMILY"/>
    <property type="match status" value="1"/>
</dbReference>
<feature type="region of interest" description="Disordered" evidence="4">
    <location>
        <begin position="1"/>
        <end position="34"/>
    </location>
</feature>
<dbReference type="EMBL" id="JACHOU010000010">
    <property type="protein sequence ID" value="MBB6355881.1"/>
    <property type="molecule type" value="Genomic_DNA"/>
</dbReference>
<dbReference type="AlphaFoldDB" id="A0A7X0FA10"/>
<dbReference type="Gene3D" id="1.10.10.10">
    <property type="entry name" value="Winged helix-like DNA-binding domain superfamily/Winged helix DNA-binding domain"/>
    <property type="match status" value="1"/>
</dbReference>
<accession>A0A7X0FA10</accession>
<dbReference type="CDD" id="cd07377">
    <property type="entry name" value="WHTH_GntR"/>
    <property type="match status" value="1"/>
</dbReference>
<dbReference type="InterPro" id="IPR011711">
    <property type="entry name" value="GntR_C"/>
</dbReference>
<dbReference type="Gene3D" id="1.20.120.530">
    <property type="entry name" value="GntR ligand-binding domain-like"/>
    <property type="match status" value="1"/>
</dbReference>
<feature type="domain" description="HTH gntR-type" evidence="5">
    <location>
        <begin position="33"/>
        <end position="101"/>
    </location>
</feature>
<dbReference type="Pfam" id="PF07729">
    <property type="entry name" value="FCD"/>
    <property type="match status" value="1"/>
</dbReference>
<gene>
    <name evidence="6" type="ORF">GGR00_003686</name>
</gene>
<sequence>MTTELQQDGTEPEAVDTGEKPGNGGTKGASKAPKLVDKVFDQLQERIVSGEFPSGSKLPGEHDLATLLGVSRPVVRDALGRLRDVGLVYSRQGSGTYVRVFDTQKTSLGFSPVKTIADIQRCYEFRLTIEPEAAYFAALRHDDAAMQKMRAALSELRDATRDQTHRSDVDFLFHRSVAEAANNHYYTACLDALRQHIAVGMNLHGLSLMGPLTKLEQVYDEHRGICDAIAAGEAELARDLMREHLEGSRNRLFENKVLDLSR</sequence>
<comment type="caution">
    <text evidence="6">The sequence shown here is derived from an EMBL/GenBank/DDBJ whole genome shotgun (WGS) entry which is preliminary data.</text>
</comment>
<proteinExistence type="predicted"/>
<protein>
    <submittedName>
        <fullName evidence="6">GntR family transcriptional repressor for pyruvate dehydrogenase complex</fullName>
    </submittedName>
</protein>
<dbReference type="InterPro" id="IPR036390">
    <property type="entry name" value="WH_DNA-bd_sf"/>
</dbReference>
<evidence type="ECO:0000256" key="2">
    <source>
        <dbReference type="ARBA" id="ARBA00023125"/>
    </source>
</evidence>
<evidence type="ECO:0000256" key="4">
    <source>
        <dbReference type="SAM" id="MobiDB-lite"/>
    </source>
</evidence>
<dbReference type="RefSeq" id="WP_184700280.1">
    <property type="nucleotide sequence ID" value="NZ_BAABEG010000001.1"/>
</dbReference>
<dbReference type="SMART" id="SM00895">
    <property type="entry name" value="FCD"/>
    <property type="match status" value="1"/>
</dbReference>